<accession>A0A151IVS8</accession>
<dbReference type="AlphaFoldDB" id="A0A151IVS8"/>
<gene>
    <name evidence="2" type="ORF">ALC57_16059</name>
</gene>
<keyword evidence="3" id="KW-1185">Reference proteome</keyword>
<evidence type="ECO:0000259" key="1">
    <source>
        <dbReference type="Pfam" id="PF12017"/>
    </source>
</evidence>
<evidence type="ECO:0000313" key="2">
    <source>
        <dbReference type="EMBL" id="KYN11781.1"/>
    </source>
</evidence>
<reference evidence="2 3" key="1">
    <citation type="submission" date="2015-09" db="EMBL/GenBank/DDBJ databases">
        <title>Trachymyrmex cornetzi WGS genome.</title>
        <authorList>
            <person name="Nygaard S."/>
            <person name="Hu H."/>
            <person name="Boomsma J."/>
            <person name="Zhang G."/>
        </authorList>
    </citation>
    <scope>NUCLEOTIDE SEQUENCE [LARGE SCALE GENOMIC DNA]</scope>
    <source>
        <strain evidence="2">Tcor2-1</strain>
        <tissue evidence="2">Whole body</tissue>
    </source>
</reference>
<feature type="domain" description="THAP9-like helix-turn-helix" evidence="1">
    <location>
        <begin position="28"/>
        <end position="92"/>
    </location>
</feature>
<protein>
    <recommendedName>
        <fullName evidence="1">THAP9-like helix-turn-helix domain-containing protein</fullName>
    </recommendedName>
</protein>
<dbReference type="InterPro" id="IPR021896">
    <property type="entry name" value="THAP9-like_HTH"/>
</dbReference>
<organism evidence="2 3">
    <name type="scientific">Trachymyrmex cornetzi</name>
    <dbReference type="NCBI Taxonomy" id="471704"/>
    <lineage>
        <taxon>Eukaryota</taxon>
        <taxon>Metazoa</taxon>
        <taxon>Ecdysozoa</taxon>
        <taxon>Arthropoda</taxon>
        <taxon>Hexapoda</taxon>
        <taxon>Insecta</taxon>
        <taxon>Pterygota</taxon>
        <taxon>Neoptera</taxon>
        <taxon>Endopterygota</taxon>
        <taxon>Hymenoptera</taxon>
        <taxon>Apocrita</taxon>
        <taxon>Aculeata</taxon>
        <taxon>Formicoidea</taxon>
        <taxon>Formicidae</taxon>
        <taxon>Myrmicinae</taxon>
        <taxon>Trachymyrmex</taxon>
    </lineage>
</organism>
<dbReference type="EMBL" id="KQ980890">
    <property type="protein sequence ID" value="KYN11781.1"/>
    <property type="molecule type" value="Genomic_DNA"/>
</dbReference>
<sequence>MLRVTIRRLRLEKKTKVKIKKDNEYKRLKELGHKLLPENFSRILMAQVDAQFKSKRGRRYDPELKKFALSLYFLSPRTYRELQKSIALSSVWSLNLFKIFNLFKKDDILYCSFRVCKNEEGNLFGNFFVKKFEKNCFQKNIGNYLLQLARNITFKPPCPNFPTTYLIKELFPPIRIYFRLSQHNKSCKKI</sequence>
<dbReference type="Proteomes" id="UP000078492">
    <property type="component" value="Unassembled WGS sequence"/>
</dbReference>
<proteinExistence type="predicted"/>
<dbReference type="Pfam" id="PF12017">
    <property type="entry name" value="Tnp_P_element"/>
    <property type="match status" value="1"/>
</dbReference>
<evidence type="ECO:0000313" key="3">
    <source>
        <dbReference type="Proteomes" id="UP000078492"/>
    </source>
</evidence>
<name>A0A151IVS8_9HYME</name>